<feature type="transmembrane region" description="Helical" evidence="6">
    <location>
        <begin position="330"/>
        <end position="351"/>
    </location>
</feature>
<protein>
    <submittedName>
        <fullName evidence="7">Amino acid permease-domain-containing protein</fullName>
    </submittedName>
</protein>
<keyword evidence="3 6" id="KW-1133">Transmembrane helix</keyword>
<dbReference type="GO" id="GO:0016020">
    <property type="term" value="C:membrane"/>
    <property type="evidence" value="ECO:0007669"/>
    <property type="project" value="UniProtKB-SubCell"/>
</dbReference>
<dbReference type="PANTHER" id="PTHR11785:SF382">
    <property type="entry name" value="LOW-AFFINITY METHIONINE PERMEASE"/>
    <property type="match status" value="1"/>
</dbReference>
<dbReference type="InterPro" id="IPR050598">
    <property type="entry name" value="AminoAcid_Transporter"/>
</dbReference>
<comment type="caution">
    <text evidence="7">The sequence shown here is derived from an EMBL/GenBank/DDBJ whole genome shotgun (WGS) entry which is preliminary data.</text>
</comment>
<feature type="transmembrane region" description="Helical" evidence="6">
    <location>
        <begin position="427"/>
        <end position="448"/>
    </location>
</feature>
<dbReference type="FunFam" id="1.20.1740.10:FF:000106">
    <property type="entry name" value="Methionine transporter, putative (Eurofung)"/>
    <property type="match status" value="1"/>
</dbReference>
<feature type="transmembrane region" description="Helical" evidence="6">
    <location>
        <begin position="499"/>
        <end position="517"/>
    </location>
</feature>
<gene>
    <name evidence="7" type="ORF">B0T21DRAFT_438179</name>
</gene>
<feature type="compositionally biased region" description="Gly residues" evidence="5">
    <location>
        <begin position="42"/>
        <end position="52"/>
    </location>
</feature>
<dbReference type="EMBL" id="JAUKTV010000005">
    <property type="protein sequence ID" value="KAK0737089.1"/>
    <property type="molecule type" value="Genomic_DNA"/>
</dbReference>
<evidence type="ECO:0000313" key="8">
    <source>
        <dbReference type="Proteomes" id="UP001172159"/>
    </source>
</evidence>
<sequence length="625" mass="69120">MQEPEIFTQPITSKDRIDGSQSPNGLELDNFHGTIYSNGLSSPGGGGNGSRGGPNDDNSSDDYHDFVYPEERKLGTWSTAFLIINRVVGAGIFSTPSSIILSINSVGMTLLFWVLGEYGTALPRSGGEKVYLERVYQRPRYLATCIFAVQFVFFAISTANSISFSSYLLRAARGSSGNDDYHRSQQLTTSIDSEDERQWLTRGIAVAAITVVCLIHAFAPRWGIWLSNGLGAFKLVLLSLLVCTGFAALAGKTASPRPEPSNFSSFHGPDMESQSARASGTDGPSPRMAQEAAGYALGLLQVLYSYGGWENANYVLTEVRNAPTTLRRAAPIAISIVTVLYVLANIAYFSAMTKDQMANSRVVVAAQFFENVWGQSVFVQRVLPLFIGFSSLGNVFAQSFAMPRVKQELAKEGVLPWSRFWASDWPFNAPSGAIFLHWIVTTVFILASQTSDVYTFVTNVFVYSSNWIKILLAVGLVYLNFTPSERWAEQRTTFRSSPLLTIFWTVSLLFVQAATFIPNQVFTTERLPYYVVPTLGTSLLAIGTGYWLIWAKVLPAFGYHIQHEIVQMPDGSERVKYKVSYLDRSLETRDEKLTISTESKTKKEKKTTRTMAAAEEAVCVVICRL</sequence>
<dbReference type="InterPro" id="IPR002293">
    <property type="entry name" value="AA/rel_permease1"/>
</dbReference>
<keyword evidence="8" id="KW-1185">Reference proteome</keyword>
<proteinExistence type="predicted"/>
<evidence type="ECO:0000256" key="3">
    <source>
        <dbReference type="ARBA" id="ARBA00022989"/>
    </source>
</evidence>
<feature type="transmembrane region" description="Helical" evidence="6">
    <location>
        <begin position="529"/>
        <end position="549"/>
    </location>
</feature>
<dbReference type="Gene3D" id="1.20.1740.10">
    <property type="entry name" value="Amino acid/polyamine transporter I"/>
    <property type="match status" value="1"/>
</dbReference>
<feature type="transmembrane region" description="Helical" evidence="6">
    <location>
        <begin position="74"/>
        <end position="93"/>
    </location>
</feature>
<dbReference type="AlphaFoldDB" id="A0AA40ED65"/>
<feature type="region of interest" description="Disordered" evidence="5">
    <location>
        <begin position="1"/>
        <end position="64"/>
    </location>
</feature>
<feature type="region of interest" description="Disordered" evidence="5">
    <location>
        <begin position="253"/>
        <end position="287"/>
    </location>
</feature>
<dbReference type="GO" id="GO:0015179">
    <property type="term" value="F:L-amino acid transmembrane transporter activity"/>
    <property type="evidence" value="ECO:0007669"/>
    <property type="project" value="TreeGrafter"/>
</dbReference>
<evidence type="ECO:0000256" key="5">
    <source>
        <dbReference type="SAM" id="MobiDB-lite"/>
    </source>
</evidence>
<accession>A0AA40ED65</accession>
<evidence type="ECO:0000256" key="6">
    <source>
        <dbReference type="SAM" id="Phobius"/>
    </source>
</evidence>
<keyword evidence="2 6" id="KW-0812">Transmembrane</keyword>
<evidence type="ECO:0000256" key="4">
    <source>
        <dbReference type="ARBA" id="ARBA00023136"/>
    </source>
</evidence>
<dbReference type="PANTHER" id="PTHR11785">
    <property type="entry name" value="AMINO ACID TRANSPORTER"/>
    <property type="match status" value="1"/>
</dbReference>
<feature type="transmembrane region" description="Helical" evidence="6">
    <location>
        <begin position="141"/>
        <end position="159"/>
    </location>
</feature>
<organism evidence="7 8">
    <name type="scientific">Apiosordaria backusii</name>
    <dbReference type="NCBI Taxonomy" id="314023"/>
    <lineage>
        <taxon>Eukaryota</taxon>
        <taxon>Fungi</taxon>
        <taxon>Dikarya</taxon>
        <taxon>Ascomycota</taxon>
        <taxon>Pezizomycotina</taxon>
        <taxon>Sordariomycetes</taxon>
        <taxon>Sordariomycetidae</taxon>
        <taxon>Sordariales</taxon>
        <taxon>Lasiosphaeriaceae</taxon>
        <taxon>Apiosordaria</taxon>
    </lineage>
</organism>
<feature type="transmembrane region" description="Helical" evidence="6">
    <location>
        <begin position="460"/>
        <end position="479"/>
    </location>
</feature>
<comment type="subcellular location">
    <subcellularLocation>
        <location evidence="1">Membrane</location>
        <topology evidence="1">Multi-pass membrane protein</topology>
    </subcellularLocation>
</comment>
<evidence type="ECO:0000256" key="2">
    <source>
        <dbReference type="ARBA" id="ARBA00022692"/>
    </source>
</evidence>
<feature type="transmembrane region" description="Helical" evidence="6">
    <location>
        <begin position="231"/>
        <end position="251"/>
    </location>
</feature>
<feature type="transmembrane region" description="Helical" evidence="6">
    <location>
        <begin position="199"/>
        <end position="219"/>
    </location>
</feature>
<evidence type="ECO:0000313" key="7">
    <source>
        <dbReference type="EMBL" id="KAK0737089.1"/>
    </source>
</evidence>
<dbReference type="Proteomes" id="UP001172159">
    <property type="component" value="Unassembled WGS sequence"/>
</dbReference>
<evidence type="ECO:0000256" key="1">
    <source>
        <dbReference type="ARBA" id="ARBA00004141"/>
    </source>
</evidence>
<dbReference type="Pfam" id="PF13520">
    <property type="entry name" value="AA_permease_2"/>
    <property type="match status" value="1"/>
</dbReference>
<keyword evidence="4 6" id="KW-0472">Membrane</keyword>
<reference evidence="7" key="1">
    <citation type="submission" date="2023-06" db="EMBL/GenBank/DDBJ databases">
        <title>Genome-scale phylogeny and comparative genomics of the fungal order Sordariales.</title>
        <authorList>
            <consortium name="Lawrence Berkeley National Laboratory"/>
            <person name="Hensen N."/>
            <person name="Bonometti L."/>
            <person name="Westerberg I."/>
            <person name="Brannstrom I.O."/>
            <person name="Guillou S."/>
            <person name="Cros-Aarteil S."/>
            <person name="Calhoun S."/>
            <person name="Haridas S."/>
            <person name="Kuo A."/>
            <person name="Mondo S."/>
            <person name="Pangilinan J."/>
            <person name="Riley R."/>
            <person name="Labutti K."/>
            <person name="Andreopoulos B."/>
            <person name="Lipzen A."/>
            <person name="Chen C."/>
            <person name="Yanf M."/>
            <person name="Daum C."/>
            <person name="Ng V."/>
            <person name="Clum A."/>
            <person name="Steindorff A."/>
            <person name="Ohm R."/>
            <person name="Martin F."/>
            <person name="Silar P."/>
            <person name="Natvig D."/>
            <person name="Lalanne C."/>
            <person name="Gautier V."/>
            <person name="Ament-Velasquez S.L."/>
            <person name="Kruys A."/>
            <person name="Hutchinson M.I."/>
            <person name="Powell A.J."/>
            <person name="Barry K."/>
            <person name="Miller A.N."/>
            <person name="Grigoriev I.V."/>
            <person name="Debuchy R."/>
            <person name="Gladieux P."/>
            <person name="Thoren M.H."/>
            <person name="Johannesson H."/>
        </authorList>
    </citation>
    <scope>NUCLEOTIDE SEQUENCE</scope>
    <source>
        <strain evidence="7">CBS 540.89</strain>
    </source>
</reference>
<name>A0AA40ED65_9PEZI</name>